<feature type="transmembrane region" description="Helical" evidence="1">
    <location>
        <begin position="926"/>
        <end position="951"/>
    </location>
</feature>
<dbReference type="PANTHER" id="PTHR12526">
    <property type="entry name" value="GLYCOSYLTRANSFERASE"/>
    <property type="match status" value="1"/>
</dbReference>
<dbReference type="Pfam" id="PF13692">
    <property type="entry name" value="Glyco_trans_1_4"/>
    <property type="match status" value="1"/>
</dbReference>
<dbReference type="PANTHER" id="PTHR12526:SF604">
    <property type="entry name" value="TRANSFERASE, PUTATIVE (AFU_ORTHOLOGUE AFUA_4G14070)-RELATED"/>
    <property type="match status" value="1"/>
</dbReference>
<feature type="transmembrane region" description="Helical" evidence="1">
    <location>
        <begin position="992"/>
        <end position="1010"/>
    </location>
</feature>
<evidence type="ECO:0000256" key="1">
    <source>
        <dbReference type="SAM" id="Phobius"/>
    </source>
</evidence>
<feature type="transmembrane region" description="Helical" evidence="1">
    <location>
        <begin position="1016"/>
        <end position="1037"/>
    </location>
</feature>
<dbReference type="Proteomes" id="UP001345013">
    <property type="component" value="Unassembled WGS sequence"/>
</dbReference>
<proteinExistence type="predicted"/>
<keyword evidence="1" id="KW-1133">Transmembrane helix</keyword>
<protein>
    <recommendedName>
        <fullName evidence="4">Glycosyl transferase</fullName>
    </recommendedName>
</protein>
<reference evidence="2 3" key="1">
    <citation type="submission" date="2023-08" db="EMBL/GenBank/DDBJ databases">
        <title>Black Yeasts Isolated from many extreme environments.</title>
        <authorList>
            <person name="Coleine C."/>
            <person name="Stajich J.E."/>
            <person name="Selbmann L."/>
        </authorList>
    </citation>
    <scope>NUCLEOTIDE SEQUENCE [LARGE SCALE GENOMIC DNA]</scope>
    <source>
        <strain evidence="2 3">CCFEE 5885</strain>
    </source>
</reference>
<feature type="transmembrane region" description="Helical" evidence="1">
    <location>
        <begin position="1211"/>
        <end position="1233"/>
    </location>
</feature>
<accession>A0ABR0K4N8</accession>
<organism evidence="2 3">
    <name type="scientific">Lithohypha guttulata</name>
    <dbReference type="NCBI Taxonomy" id="1690604"/>
    <lineage>
        <taxon>Eukaryota</taxon>
        <taxon>Fungi</taxon>
        <taxon>Dikarya</taxon>
        <taxon>Ascomycota</taxon>
        <taxon>Pezizomycotina</taxon>
        <taxon>Eurotiomycetes</taxon>
        <taxon>Chaetothyriomycetidae</taxon>
        <taxon>Chaetothyriales</taxon>
        <taxon>Trichomeriaceae</taxon>
        <taxon>Lithohypha</taxon>
    </lineage>
</organism>
<sequence length="2787" mass="313786">MAEYLGMSAVGWQAMLQNWWNIVLAIILFVTVALGILYLFYLAFGAIRTFRQHRKLSPQVPKSITQYVEIARQDVQVSFSKRESEGTPKSFGVYLGSFQTPPSIHQARLLRRWDIIVLDPYQDGVLDVLSCSPRLKPAQVLGRIDVELAANRSSSESEGDDETIKSLKAVVHSITTRFGTSRGSDSPFTGVLLANWQFLQPAVSNCLIQFLETIGLDVYLEVFGPDYLSSNECRIINLEIVKGLVCCNGTILPTGYRRDYFQMANLRRTLRALAAQSQMTDGHVLMWNTIDDDAYLDHGVVKRSYNWCRYYSALSWTGHRAALMDAETASCRTVPGEPLGALAFIKDDQIVKLQETWRLNDKISQQNHDNHAIYKSLESFVPNIAAILSLSEQRLPSVYSSSAGTVNRFEWPKRADQPLTDPFSSSARGHAYTGLGCFQLGLDCSNNDFSELVAAQRRLKDLDLLKRAEQNIVVSVSKALSRLVRQESSLKEIAGMRHAIHDLIQLLASSRDAESDHLKIYMGLQSGFRTSLGNQFWGLYDFDRYIGELDMYISLKTTDIAGTVLHTFLSSRQFTRAQCLKAEIALSQANGSTSKTWDLPQRFVSDIEGLTPTEAILLTHRTLTAPCADCPALAAKVRACCEHQLIEVPSLGQLRELTSTAYLDGKVSAEQLIRSRLEWYIEQGCPVPDAAGAISVFQEIDARLPDVLFGQQSEILSQIQQVLEQVLQPGHIDATTDLFCLSLFCALRKLAVTEIYFEVLDRNPLPNSHPDQAACFAEMFALGSRCEAYFDMTPSAFGRMLANRYDAYFKEHQPPMRNDNNKELPTAYASKQVDLNPNAAEEKLSILYQGTFLGIFAFPALLDIMLLTTIGRGLYLSSYMTQDEKTMATTALMVSLFLTGAIGTWIGSGGSYYLHCMAFPAMNMFVLTRWIGGVAVCLAGGVIGFVIIAPVKGPYPAMIFSLYLVILTTYLSTLATLAIYQLPGFSFQSGRSMVMACIPILFISPIITLWTGNDIIVYLCVLTGFLFTLLVGAAKIVSEWSTWYLDIPFVTDSEVVEWYVRTKMSDESGLSPDIADIKTTPLPRRALMDEVERERSRSFWTKATTDEFVLKVAGGYAATTFLMSWYCKYSRTEMPFPYSTTWNLQCKAAIDTLKSMQKGLKFHNAFVHWRHGGDEVYCGVLYFVIALMDKWVALITGGSIVGLSAADSAEFRLSIGFALAYYLVSAIFLDAIATPLWPHANKIAPIPVQSLEGLRDVAKLNSQTRRKLYWSNLIKFFFLHAWALSVASALMWAYDNNEASLIMFLAYMGSYIGLLLYQFNRIFTGTLALPDLLVAATLGLVTGPILRHYLPGFAYGSVVALGVSTWTAALLSMLTARVGWHKVPKTKSETKTEKPTFYSSNALGNQVVHSQTILSDIFDSVQALPSDACFQLDPTTHPGLEVMTYLTPEKHSFQPDLLRAAFPSAEALKQQIADLWQSGETRVELVPARQLFPHQQKMSYISRIANGKLHVYILLGLDLVHEEWTIDIHRNCKVIAETILQATAESQLGLSHDHSALTRLLVTGNTANGELNLPESIKRHLETFPEDCLLFDDNADRKVLEHLLLDIDCDRDWDQLPGHVRVFLLQRCRGESYEISDEQVDWICSRFRDDRSVQVSEYLHRCNLSATLTQLIVSHMQTMDPYLAYRKAYNSSYANRRPSMAEDQALETSLLSEPQQKYQHVTRMIPSPFRRLLQGVRVAMKFFIVSLVADPEFQRELDYVMSNKSCMIRWPAVILLNGTWLFCKFLHDAILPVVLIRGRPHFLKLHQSMKGVRTTMEKRRAVVEGAAGDSTCFFSSLDDGESEMRQYSGLHVKEPDSKENLVAVNTYTAHLVLSQRKEYMHGAIVREYVYDYLPGGSGPETQVPITRKCTQGNPFQELVDYDERGYIKSGSYIKDGNLTEFIYYYRDNAKFDDELLRAEYFLAHMTIKVSWCVPSHKHPKNANKAIPNPRVVEATFIEEAKVYHSRWSYDHKSHPVITTTLNGEEVETPPMIVYDWIKVLKKPTGCSFLSENPLFSFHSTSPSILSRVLGTNTRYYPISTSRARDQLWKSWKDSKDFDAVTARWLDEWTLRSDRVLKPYWNARDLGRLTVAEHYLDKQADTVMARVDVDPEISSWTPIAYKTSDLSAFGQGGDTVINTRTISTQGRDTRNTLHAIAMDTGTWPNEGGGVSACRRDMVNDLRTVRWHVVAECANDYGFPKFQTERNVESLTVLPLWGLDYLTPSHGIFKNILDSQVQEKSHNTSDHDIKTKFVPILTTLVRCARAVKLDHSHIEEATTALLDLNRYFESSRHWSDIWMSDVVKDAWRELWLTEDMENARPISQWLNAEQPTLMHLDNALDMWQRYLFIFSLPVPEKIPDVFQASHHFAGASYGVICKIKRGCAFHVWDHCISWREVTVFLSSAMSFDPPFVCSSLISLSRILSVLTLHHADVVLPCADFFNPGWEVELGSLEGTICHRKTYARKIDPVVNGICNMDSFQPIETITSEKPTAVMLSHVRFVKDIKNAILAADIIINEWNIKDYRLDIYGDMEKAPSYATECQEIIAAKGLRETVILRGLGSPSKVLKQAWLFLNSSISEGLPLAMGEAALSGVPVVCTDVGASFRVVTDPETGKAFSAVCPPNDAYSLAKAQVSIMGLLGEWSEYADDSEGFSPPELPLKPTAEQSAKISQRMYEKVDQRRRLGMRGRANVLSSFSSERYLREHEQMLWLAKHQSRNFRNGNDLRSSATSSGGMYQLKSAQSSLIWSLK</sequence>
<feature type="transmembrane region" description="Helical" evidence="1">
    <location>
        <begin position="957"/>
        <end position="980"/>
    </location>
</feature>
<dbReference type="Gene3D" id="3.40.50.2000">
    <property type="entry name" value="Glycogen Phosphorylase B"/>
    <property type="match status" value="1"/>
</dbReference>
<gene>
    <name evidence="2" type="ORF">LTR24_006861</name>
</gene>
<keyword evidence="1" id="KW-0472">Membrane</keyword>
<feature type="transmembrane region" description="Helical" evidence="1">
    <location>
        <begin position="1273"/>
        <end position="1294"/>
    </location>
</feature>
<feature type="transmembrane region" description="Helical" evidence="1">
    <location>
        <begin position="20"/>
        <end position="44"/>
    </location>
</feature>
<name>A0ABR0K4N8_9EURO</name>
<evidence type="ECO:0000313" key="3">
    <source>
        <dbReference type="Proteomes" id="UP001345013"/>
    </source>
</evidence>
<keyword evidence="1" id="KW-0812">Transmembrane</keyword>
<feature type="transmembrane region" description="Helical" evidence="1">
    <location>
        <begin position="1300"/>
        <end position="1319"/>
    </location>
</feature>
<dbReference type="EMBL" id="JAVRRG010000094">
    <property type="protein sequence ID" value="KAK5087266.1"/>
    <property type="molecule type" value="Genomic_DNA"/>
</dbReference>
<evidence type="ECO:0000313" key="2">
    <source>
        <dbReference type="EMBL" id="KAK5087266.1"/>
    </source>
</evidence>
<keyword evidence="3" id="KW-1185">Reference proteome</keyword>
<comment type="caution">
    <text evidence="2">The sequence shown here is derived from an EMBL/GenBank/DDBJ whole genome shotgun (WGS) entry which is preliminary data.</text>
</comment>
<evidence type="ECO:0008006" key="4">
    <source>
        <dbReference type="Google" id="ProtNLM"/>
    </source>
</evidence>
<feature type="transmembrane region" description="Helical" evidence="1">
    <location>
        <begin position="1326"/>
        <end position="1346"/>
    </location>
</feature>
<feature type="transmembrane region" description="Helical" evidence="1">
    <location>
        <begin position="891"/>
        <end position="914"/>
    </location>
</feature>
<feature type="transmembrane region" description="Helical" evidence="1">
    <location>
        <begin position="852"/>
        <end position="871"/>
    </location>
</feature>
<dbReference type="SUPFAM" id="SSF53756">
    <property type="entry name" value="UDP-Glycosyltransferase/glycogen phosphorylase"/>
    <property type="match status" value="1"/>
</dbReference>
<feature type="transmembrane region" description="Helical" evidence="1">
    <location>
        <begin position="1180"/>
        <end position="1205"/>
    </location>
</feature>